<comment type="similarity">
    <text evidence="1">Belongs to the ABC transporter superfamily. ABCB family. Multidrug resistance exporter (TC 3.A.1.201) subfamily.</text>
</comment>
<dbReference type="PROSITE" id="PS50929">
    <property type="entry name" value="ABC_TM1F"/>
    <property type="match status" value="1"/>
</dbReference>
<dbReference type="CDD" id="cd18577">
    <property type="entry name" value="ABC_6TM_Pgp_ABCB1_D1_like"/>
    <property type="match status" value="1"/>
</dbReference>
<dbReference type="PANTHER" id="PTHR45136">
    <property type="entry name" value="ABC TRANSPORTER DOMAIN-CONTAINING PROTEIN"/>
    <property type="match status" value="1"/>
</dbReference>
<reference evidence="10" key="1">
    <citation type="journal article" date="2022" name="Front. Genet.">
        <title>Chromosome-Scale Assembly of the Dendrobium nobile Genome Provides Insights Into the Molecular Mechanism of the Biosynthesis of the Medicinal Active Ingredient of Dendrobium.</title>
        <authorList>
            <person name="Xu Q."/>
            <person name="Niu S.-C."/>
            <person name="Li K.-L."/>
            <person name="Zheng P.-J."/>
            <person name="Zhang X.-J."/>
            <person name="Jia Y."/>
            <person name="Liu Y."/>
            <person name="Niu Y.-X."/>
            <person name="Yu L.-H."/>
            <person name="Chen D.-F."/>
            <person name="Zhang G.-Q."/>
        </authorList>
    </citation>
    <scope>NUCLEOTIDE SEQUENCE</scope>
    <source>
        <tissue evidence="10">Leaf</tissue>
    </source>
</reference>
<feature type="transmembrane region" description="Helical" evidence="8">
    <location>
        <begin position="21"/>
        <end position="45"/>
    </location>
</feature>
<keyword evidence="2" id="KW-0813">Transport</keyword>
<evidence type="ECO:0000256" key="3">
    <source>
        <dbReference type="ARBA" id="ARBA00022692"/>
    </source>
</evidence>
<dbReference type="PANTHER" id="PTHR45136:SF2">
    <property type="entry name" value="ABC TRANSPORTER DOMAIN-CONTAINING PROTEIN"/>
    <property type="match status" value="1"/>
</dbReference>
<evidence type="ECO:0000256" key="4">
    <source>
        <dbReference type="ARBA" id="ARBA00022737"/>
    </source>
</evidence>
<dbReference type="GO" id="GO:0016020">
    <property type="term" value="C:membrane"/>
    <property type="evidence" value="ECO:0007669"/>
    <property type="project" value="InterPro"/>
</dbReference>
<organism evidence="10 11">
    <name type="scientific">Dendrobium nobile</name>
    <name type="common">Orchid</name>
    <dbReference type="NCBI Taxonomy" id="94219"/>
    <lineage>
        <taxon>Eukaryota</taxon>
        <taxon>Viridiplantae</taxon>
        <taxon>Streptophyta</taxon>
        <taxon>Embryophyta</taxon>
        <taxon>Tracheophyta</taxon>
        <taxon>Spermatophyta</taxon>
        <taxon>Magnoliopsida</taxon>
        <taxon>Liliopsida</taxon>
        <taxon>Asparagales</taxon>
        <taxon>Orchidaceae</taxon>
        <taxon>Epidendroideae</taxon>
        <taxon>Malaxideae</taxon>
        <taxon>Dendrobiinae</taxon>
        <taxon>Dendrobium</taxon>
    </lineage>
</organism>
<dbReference type="SMR" id="A0A8T3B1F8"/>
<proteinExistence type="inferred from homology"/>
<dbReference type="Pfam" id="PF00664">
    <property type="entry name" value="ABC_membrane"/>
    <property type="match status" value="1"/>
</dbReference>
<evidence type="ECO:0000256" key="1">
    <source>
        <dbReference type="ARBA" id="ARBA00007577"/>
    </source>
</evidence>
<evidence type="ECO:0000313" key="11">
    <source>
        <dbReference type="Proteomes" id="UP000829196"/>
    </source>
</evidence>
<protein>
    <recommendedName>
        <fullName evidence="9">ABC transmembrane type-1 domain-containing protein</fullName>
    </recommendedName>
</protein>
<evidence type="ECO:0000256" key="6">
    <source>
        <dbReference type="ARBA" id="ARBA00023136"/>
    </source>
</evidence>
<dbReference type="Proteomes" id="UP000829196">
    <property type="component" value="Unassembled WGS sequence"/>
</dbReference>
<gene>
    <name evidence="10" type="ORF">KFK09_017612</name>
</gene>
<dbReference type="EMBL" id="JAGYWB010000012">
    <property type="protein sequence ID" value="KAI0502656.1"/>
    <property type="molecule type" value="Genomic_DNA"/>
</dbReference>
<name>A0A8T3B1F8_DENNO</name>
<feature type="transmembrane region" description="Helical" evidence="8">
    <location>
        <begin position="256"/>
        <end position="276"/>
    </location>
</feature>
<evidence type="ECO:0000259" key="9">
    <source>
        <dbReference type="PROSITE" id="PS50929"/>
    </source>
</evidence>
<comment type="caution">
    <text evidence="10">The sequence shown here is derived from an EMBL/GenBank/DDBJ whole genome shotgun (WGS) entry which is preliminary data.</text>
</comment>
<evidence type="ECO:0000256" key="5">
    <source>
        <dbReference type="ARBA" id="ARBA00022989"/>
    </source>
</evidence>
<dbReference type="SUPFAM" id="SSF90123">
    <property type="entry name" value="ABC transporter transmembrane region"/>
    <property type="match status" value="1"/>
</dbReference>
<evidence type="ECO:0000313" key="10">
    <source>
        <dbReference type="EMBL" id="KAI0502656.1"/>
    </source>
</evidence>
<keyword evidence="3 8" id="KW-0812">Transmembrane</keyword>
<dbReference type="GO" id="GO:0016887">
    <property type="term" value="F:ATP hydrolysis activity"/>
    <property type="evidence" value="ECO:0007669"/>
    <property type="project" value="InterPro"/>
</dbReference>
<dbReference type="GO" id="GO:0005524">
    <property type="term" value="F:ATP binding"/>
    <property type="evidence" value="ECO:0007669"/>
    <property type="project" value="InterPro"/>
</dbReference>
<keyword evidence="5 8" id="KW-1133">Transmembrane helix</keyword>
<dbReference type="InterPro" id="IPR011527">
    <property type="entry name" value="ABC1_TM_dom"/>
</dbReference>
<dbReference type="GO" id="GO:0140359">
    <property type="term" value="F:ABC-type transporter activity"/>
    <property type="evidence" value="ECO:0007669"/>
    <property type="project" value="InterPro"/>
</dbReference>
<dbReference type="InterPro" id="IPR027417">
    <property type="entry name" value="P-loop_NTPase"/>
</dbReference>
<keyword evidence="6 8" id="KW-0472">Membrane</keyword>
<dbReference type="InterPro" id="IPR003439">
    <property type="entry name" value="ABC_transporter-like_ATP-bd"/>
</dbReference>
<dbReference type="OrthoDB" id="781228at2759"/>
<feature type="transmembrane region" description="Helical" evidence="8">
    <location>
        <begin position="178"/>
        <end position="199"/>
    </location>
</feature>
<dbReference type="Gene3D" id="1.20.1560.10">
    <property type="entry name" value="ABC transporter type 1, transmembrane domain"/>
    <property type="match status" value="1"/>
</dbReference>
<dbReference type="Gene3D" id="3.40.50.300">
    <property type="entry name" value="P-loop containing nucleotide triphosphate hydrolases"/>
    <property type="match status" value="1"/>
</dbReference>
<feature type="domain" description="ABC transmembrane type-1" evidence="9">
    <location>
        <begin position="33"/>
        <end position="288"/>
    </location>
</feature>
<dbReference type="AlphaFoldDB" id="A0A8T3B1F8"/>
<evidence type="ECO:0000256" key="7">
    <source>
        <dbReference type="ARBA" id="ARBA00023180"/>
    </source>
</evidence>
<accession>A0A8T3B1F8</accession>
<keyword evidence="7" id="KW-0325">Glycoprotein</keyword>
<evidence type="ECO:0000256" key="2">
    <source>
        <dbReference type="ARBA" id="ARBA00022448"/>
    </source>
</evidence>
<dbReference type="InterPro" id="IPR036640">
    <property type="entry name" value="ABC1_TM_sf"/>
</dbReference>
<keyword evidence="11" id="KW-1185">Reference proteome</keyword>
<sequence>MEEKRSNSLLLSFMNIFKHADVFDCFLITVGYLGAIFDGLSQSILNVLFAKLFNNIGMGPSSPNFIANMNLNASRFLYLGAGSLVVSFLERYCCTITAERLTSRMRARYLKAVMRQDVGYFDVKMASTAEVINMVSNDSLIIQDVLCEKAPNFIMNCSFFIGNYVVAFILLWRLALVAFPTLLLLIIPGLICGQVLLGLTRKIHTEYDKATIIVEQALSAIRTVYSSTAELHTISAFSAALDCSVRLFLRQDLVKSLAIGSNNVIFAIYAFIFWYGSHLVQHHGQALGIGLSNVKYFVEAMSAAERIMKVIKQRPMIDSESSEGEQIGELKGEVEFREVRFSYPSRPDIEVFKGFNLIVEARKTMALMGESGSGKSTLISLLQRFYDPTTGEILLDRVNIRKLRLKWLRAQMGLVSQEPVLFATSIKENILFGKEDATMEEIITAAKAAKADEFITHLPSGYATLRAPGRRNRLSCGGHLAANRRLEDAYHVLTGRRLFENGF</sequence>
<feature type="transmembrane region" description="Helical" evidence="8">
    <location>
        <begin position="153"/>
        <end position="172"/>
    </location>
</feature>
<evidence type="ECO:0000256" key="8">
    <source>
        <dbReference type="SAM" id="Phobius"/>
    </source>
</evidence>
<dbReference type="SUPFAM" id="SSF52540">
    <property type="entry name" value="P-loop containing nucleoside triphosphate hydrolases"/>
    <property type="match status" value="1"/>
</dbReference>
<dbReference type="Pfam" id="PF00005">
    <property type="entry name" value="ABC_tran"/>
    <property type="match status" value="1"/>
</dbReference>
<keyword evidence="4" id="KW-0677">Repeat</keyword>